<protein>
    <submittedName>
        <fullName evidence="2">Hydrolase</fullName>
    </submittedName>
</protein>
<dbReference type="RefSeq" id="WP_022857665.1">
    <property type="nucleotide sequence ID" value="NZ_CP007457.1"/>
</dbReference>
<evidence type="ECO:0000259" key="1">
    <source>
        <dbReference type="SMART" id="SM00471"/>
    </source>
</evidence>
<proteinExistence type="predicted"/>
<feature type="domain" description="HD/PDEase" evidence="1">
    <location>
        <begin position="34"/>
        <end position="156"/>
    </location>
</feature>
<gene>
    <name evidence="2" type="ORF">AH67_03975</name>
</gene>
<accession>A0A0A7I808</accession>
<dbReference type="EMBL" id="CP007457">
    <property type="protein sequence ID" value="AIZ16191.1"/>
    <property type="molecule type" value="Genomic_DNA"/>
</dbReference>
<sequence>MLSRRAIGRIVRHYGADILTHEHMEVERRAYQHGNVTTYEHSVRVARLAVWLADRLRLWRRVDLRSLVRAALLHDYFLYDWHEHDDGTHRWHGFRHPATAERNARADFAIDDVVANSIRTHMFPLTPVPPRHVEGWLVTAADKISATTETFSPDRFAKPHGKGR</sequence>
<name>A0A0A7I808_9BIFI</name>
<dbReference type="STRING" id="1447715.AH67_03975"/>
<dbReference type="InterPro" id="IPR006674">
    <property type="entry name" value="HD_domain"/>
</dbReference>
<dbReference type="Gene3D" id="1.10.3210.10">
    <property type="entry name" value="Hypothetical protein af1432"/>
    <property type="match status" value="1"/>
</dbReference>
<dbReference type="GO" id="GO:0016787">
    <property type="term" value="F:hydrolase activity"/>
    <property type="evidence" value="ECO:0007669"/>
    <property type="project" value="UniProtKB-KW"/>
</dbReference>
<dbReference type="KEGG" id="bpsp:AH67_03975"/>
<organism evidence="2 3">
    <name type="scientific">Bifidobacterium pseudolongum PV8-2</name>
    <dbReference type="NCBI Taxonomy" id="1447715"/>
    <lineage>
        <taxon>Bacteria</taxon>
        <taxon>Bacillati</taxon>
        <taxon>Actinomycetota</taxon>
        <taxon>Actinomycetes</taxon>
        <taxon>Bifidobacteriales</taxon>
        <taxon>Bifidobacteriaceae</taxon>
        <taxon>Bifidobacterium</taxon>
    </lineage>
</organism>
<reference evidence="2 3" key="1">
    <citation type="journal article" date="2015" name="Genome Announc.">
        <title>Bifidobacterium pseudolongum Strain PV8-2, Isolated from a Stool Sample of an Anemic Kenyan Infant.</title>
        <authorList>
            <person name="Vazquez-Gutierrez P."/>
            <person name="Lacroix C."/>
            <person name="Chassard C."/>
            <person name="Klumpp J."/>
            <person name="Stevens M.J."/>
            <person name="Jans C."/>
        </authorList>
    </citation>
    <scope>NUCLEOTIDE SEQUENCE [LARGE SCALE GENOMIC DNA]</scope>
    <source>
        <strain evidence="2 3">PV8-2</strain>
    </source>
</reference>
<dbReference type="SUPFAM" id="SSF109604">
    <property type="entry name" value="HD-domain/PDEase-like"/>
    <property type="match status" value="1"/>
</dbReference>
<dbReference type="Proteomes" id="UP000030636">
    <property type="component" value="Chromosome"/>
</dbReference>
<dbReference type="AlphaFoldDB" id="A0A0A7I808"/>
<keyword evidence="2" id="KW-0378">Hydrolase</keyword>
<evidence type="ECO:0000313" key="3">
    <source>
        <dbReference type="Proteomes" id="UP000030636"/>
    </source>
</evidence>
<keyword evidence="3" id="KW-1185">Reference proteome</keyword>
<dbReference type="HOGENOM" id="CLU_104072_0_0_11"/>
<dbReference type="SMART" id="SM00471">
    <property type="entry name" value="HDc"/>
    <property type="match status" value="1"/>
</dbReference>
<dbReference type="Pfam" id="PF01966">
    <property type="entry name" value="HD"/>
    <property type="match status" value="1"/>
</dbReference>
<evidence type="ECO:0000313" key="2">
    <source>
        <dbReference type="EMBL" id="AIZ16191.1"/>
    </source>
</evidence>
<dbReference type="CDD" id="cd00077">
    <property type="entry name" value="HDc"/>
    <property type="match status" value="1"/>
</dbReference>
<dbReference type="InterPro" id="IPR003607">
    <property type="entry name" value="HD/PDEase_dom"/>
</dbReference>